<dbReference type="Proteomes" id="UP000770717">
    <property type="component" value="Unassembled WGS sequence"/>
</dbReference>
<keyword evidence="5 14" id="KW-0297">G-protein coupled receptor</keyword>
<evidence type="ECO:0000256" key="7">
    <source>
        <dbReference type="ARBA" id="ARBA00023157"/>
    </source>
</evidence>
<evidence type="ECO:0000256" key="4">
    <source>
        <dbReference type="ARBA" id="ARBA00022989"/>
    </source>
</evidence>
<feature type="non-terminal residue" evidence="17">
    <location>
        <position position="312"/>
    </location>
</feature>
<comment type="function">
    <text evidence="12">Orphan receptor; could be a chemoattractant receptor.</text>
</comment>
<feature type="transmembrane region" description="Helical" evidence="15">
    <location>
        <begin position="37"/>
        <end position="60"/>
    </location>
</feature>
<evidence type="ECO:0000256" key="9">
    <source>
        <dbReference type="ARBA" id="ARBA00023180"/>
    </source>
</evidence>
<dbReference type="GO" id="GO:0005886">
    <property type="term" value="C:plasma membrane"/>
    <property type="evidence" value="ECO:0007669"/>
    <property type="project" value="UniProtKB-SubCell"/>
</dbReference>
<name>A0A8J6EK74_ELECQ</name>
<feature type="transmembrane region" description="Helical" evidence="15">
    <location>
        <begin position="116"/>
        <end position="137"/>
    </location>
</feature>
<feature type="transmembrane region" description="Helical" evidence="15">
    <location>
        <begin position="247"/>
        <end position="267"/>
    </location>
</feature>
<evidence type="ECO:0000256" key="2">
    <source>
        <dbReference type="ARBA" id="ARBA00022475"/>
    </source>
</evidence>
<dbReference type="GO" id="GO:0004930">
    <property type="term" value="F:G protein-coupled receptor activity"/>
    <property type="evidence" value="ECO:0007669"/>
    <property type="project" value="UniProtKB-KW"/>
</dbReference>
<feature type="domain" description="G-protein coupled receptors family 1 profile" evidence="16">
    <location>
        <begin position="17"/>
        <end position="264"/>
    </location>
</feature>
<evidence type="ECO:0000256" key="3">
    <source>
        <dbReference type="ARBA" id="ARBA00022692"/>
    </source>
</evidence>
<evidence type="ECO:0000313" key="17">
    <source>
        <dbReference type="EMBL" id="KAG9470545.1"/>
    </source>
</evidence>
<evidence type="ECO:0000256" key="10">
    <source>
        <dbReference type="ARBA" id="ARBA00023224"/>
    </source>
</evidence>
<protein>
    <recommendedName>
        <fullName evidence="13">Probable G-protein coupled receptor 33</fullName>
    </recommendedName>
</protein>
<keyword evidence="4 15" id="KW-1133">Transmembrane helix</keyword>
<dbReference type="Gene3D" id="1.20.1070.10">
    <property type="entry name" value="Rhodopsin 7-helix transmembrane proteins"/>
    <property type="match status" value="1"/>
</dbReference>
<keyword evidence="10 14" id="KW-0807">Transducer</keyword>
<keyword evidence="9" id="KW-0325">Glycoprotein</keyword>
<evidence type="ECO:0000256" key="1">
    <source>
        <dbReference type="ARBA" id="ARBA00004651"/>
    </source>
</evidence>
<dbReference type="EMBL" id="WNTK01000260">
    <property type="protein sequence ID" value="KAG9470545.1"/>
    <property type="molecule type" value="Genomic_DNA"/>
</dbReference>
<evidence type="ECO:0000313" key="18">
    <source>
        <dbReference type="Proteomes" id="UP000770717"/>
    </source>
</evidence>
<keyword evidence="7" id="KW-1015">Disulfide bond</keyword>
<accession>A0A8J6EK74</accession>
<feature type="transmembrane region" description="Helical" evidence="15">
    <location>
        <begin position="66"/>
        <end position="95"/>
    </location>
</feature>
<feature type="transmembrane region" description="Helical" evidence="15">
    <location>
        <begin position="6"/>
        <end position="25"/>
    </location>
</feature>
<dbReference type="PANTHER" id="PTHR24225:SF5">
    <property type="entry name" value="G-PROTEIN COUPLED RECEPTOR 33-RELATED"/>
    <property type="match status" value="1"/>
</dbReference>
<evidence type="ECO:0000259" key="16">
    <source>
        <dbReference type="PROSITE" id="PS50262"/>
    </source>
</evidence>
<keyword evidence="18" id="KW-1185">Reference proteome</keyword>
<dbReference type="FunFam" id="1.20.1070.10:FF:000034">
    <property type="entry name" value="G-protein coupled receptor 1"/>
    <property type="match status" value="1"/>
</dbReference>
<dbReference type="OrthoDB" id="6117944at2759"/>
<proteinExistence type="inferred from homology"/>
<evidence type="ECO:0000256" key="11">
    <source>
        <dbReference type="ARBA" id="ARBA00025736"/>
    </source>
</evidence>
<feature type="transmembrane region" description="Helical" evidence="15">
    <location>
        <begin position="169"/>
        <end position="189"/>
    </location>
</feature>
<dbReference type="GO" id="GO:0007200">
    <property type="term" value="P:phospholipase C-activating G protein-coupled receptor signaling pathway"/>
    <property type="evidence" value="ECO:0007669"/>
    <property type="project" value="TreeGrafter"/>
</dbReference>
<keyword evidence="2" id="KW-1003">Cell membrane</keyword>
<dbReference type="PROSITE" id="PS00237">
    <property type="entry name" value="G_PROTEIN_RECEP_F1_1"/>
    <property type="match status" value="1"/>
</dbReference>
<dbReference type="AlphaFoldDB" id="A0A8J6EK74"/>
<dbReference type="InterPro" id="IPR000276">
    <property type="entry name" value="GPCR_Rhodpsn"/>
</dbReference>
<evidence type="ECO:0000256" key="14">
    <source>
        <dbReference type="RuleBase" id="RU000688"/>
    </source>
</evidence>
<sequence>MTSVGFLLSTFVFGLIMNTLYLWVLGFRMRTSVNTTWFFHFILGNLVFTLLIPFFITYIIMKPHWIFGLFMCKIINSFISLVMYLTVFMLTVISIDRYCLVFHPFWHRRHMKPQNATFVCLFLWFLALSFTSPYLVFRKLKSDNNKTICYNDYTVSGQWNGQRVKRIMFTARLFLGLVIPLAIITTCYLKIIIKISKGNLVKSNKPYRIICIAILSFFVSWTPYHIWYGLSAQQGRFPESLLNTWQTLATCLACINSCFTPVIYLFIVENFKTIFKKSLLEVIELALNEVVISANRSLDEKNEQQSFQRDEN</sequence>
<dbReference type="SUPFAM" id="SSF81321">
    <property type="entry name" value="Family A G protein-coupled receptor-like"/>
    <property type="match status" value="1"/>
</dbReference>
<keyword evidence="3 14" id="KW-0812">Transmembrane</keyword>
<evidence type="ECO:0000256" key="5">
    <source>
        <dbReference type="ARBA" id="ARBA00023040"/>
    </source>
</evidence>
<dbReference type="GO" id="GO:0007204">
    <property type="term" value="P:positive regulation of cytosolic calcium ion concentration"/>
    <property type="evidence" value="ECO:0007669"/>
    <property type="project" value="TreeGrafter"/>
</dbReference>
<evidence type="ECO:0000256" key="15">
    <source>
        <dbReference type="SAM" id="Phobius"/>
    </source>
</evidence>
<dbReference type="GO" id="GO:0004875">
    <property type="term" value="F:complement receptor activity"/>
    <property type="evidence" value="ECO:0007669"/>
    <property type="project" value="TreeGrafter"/>
</dbReference>
<evidence type="ECO:0000256" key="12">
    <source>
        <dbReference type="ARBA" id="ARBA00037161"/>
    </source>
</evidence>
<comment type="similarity">
    <text evidence="14">Belongs to the G-protein coupled receptor 1 family.</text>
</comment>
<dbReference type="PRINTS" id="PR00526">
    <property type="entry name" value="FMETLEUPHER"/>
</dbReference>
<dbReference type="InterPro" id="IPR000826">
    <property type="entry name" value="Formyl_rcpt-rel"/>
</dbReference>
<reference evidence="17" key="1">
    <citation type="thesis" date="2020" institute="ProQuest LLC" country="789 East Eisenhower Parkway, Ann Arbor, MI, USA">
        <title>Comparative Genomics and Chromosome Evolution.</title>
        <authorList>
            <person name="Mudd A.B."/>
        </authorList>
    </citation>
    <scope>NUCLEOTIDE SEQUENCE</scope>
    <source>
        <strain evidence="17">HN-11 Male</strain>
        <tissue evidence="17">Kidney and liver</tissue>
    </source>
</reference>
<dbReference type="GO" id="GO:0006954">
    <property type="term" value="P:inflammatory response"/>
    <property type="evidence" value="ECO:0007669"/>
    <property type="project" value="TreeGrafter"/>
</dbReference>
<dbReference type="PANTHER" id="PTHR24225">
    <property type="entry name" value="CHEMOTACTIC RECEPTOR"/>
    <property type="match status" value="1"/>
</dbReference>
<evidence type="ECO:0000256" key="8">
    <source>
        <dbReference type="ARBA" id="ARBA00023170"/>
    </source>
</evidence>
<dbReference type="InterPro" id="IPR017452">
    <property type="entry name" value="GPCR_Rhodpsn_7TM"/>
</dbReference>
<evidence type="ECO:0000256" key="6">
    <source>
        <dbReference type="ARBA" id="ARBA00023136"/>
    </source>
</evidence>
<comment type="caution">
    <text evidence="17">The sequence shown here is derived from an EMBL/GenBank/DDBJ whole genome shotgun (WGS) entry which is preliminary data.</text>
</comment>
<dbReference type="PRINTS" id="PR00237">
    <property type="entry name" value="GPCRRHODOPSN"/>
</dbReference>
<comment type="similarity">
    <text evidence="11">Belongs to the chemokine-like receptor (CMKLR) family.</text>
</comment>
<dbReference type="PROSITE" id="PS50262">
    <property type="entry name" value="G_PROTEIN_RECEP_F1_2"/>
    <property type="match status" value="1"/>
</dbReference>
<organism evidence="17 18">
    <name type="scientific">Eleutherodactylus coqui</name>
    <name type="common">Puerto Rican coqui</name>
    <dbReference type="NCBI Taxonomy" id="57060"/>
    <lineage>
        <taxon>Eukaryota</taxon>
        <taxon>Metazoa</taxon>
        <taxon>Chordata</taxon>
        <taxon>Craniata</taxon>
        <taxon>Vertebrata</taxon>
        <taxon>Euteleostomi</taxon>
        <taxon>Amphibia</taxon>
        <taxon>Batrachia</taxon>
        <taxon>Anura</taxon>
        <taxon>Neobatrachia</taxon>
        <taxon>Hyloidea</taxon>
        <taxon>Eleutherodactylidae</taxon>
        <taxon>Eleutherodactylinae</taxon>
        <taxon>Eleutherodactylus</taxon>
        <taxon>Eleutherodactylus</taxon>
    </lineage>
</organism>
<evidence type="ECO:0000256" key="13">
    <source>
        <dbReference type="ARBA" id="ARBA00039587"/>
    </source>
</evidence>
<keyword evidence="8 14" id="KW-0675">Receptor</keyword>
<gene>
    <name evidence="17" type="ORF">GDO78_017396</name>
</gene>
<dbReference type="Pfam" id="PF00001">
    <property type="entry name" value="7tm_1"/>
    <property type="match status" value="1"/>
</dbReference>
<feature type="transmembrane region" description="Helical" evidence="15">
    <location>
        <begin position="209"/>
        <end position="227"/>
    </location>
</feature>
<comment type="subcellular location">
    <subcellularLocation>
        <location evidence="1">Cell membrane</location>
        <topology evidence="1">Multi-pass membrane protein</topology>
    </subcellularLocation>
</comment>
<keyword evidence="6 15" id="KW-0472">Membrane</keyword>